<dbReference type="CDD" id="cd13128">
    <property type="entry name" value="MATE_Wzx_like"/>
    <property type="match status" value="1"/>
</dbReference>
<reference evidence="8" key="1">
    <citation type="submission" date="2014-04" db="EMBL/GenBank/DDBJ databases">
        <authorList>
            <person name="Harrison E."/>
        </authorList>
    </citation>
    <scope>NUCLEOTIDE SEQUENCE</scope>
    <source>
        <strain evidence="8">6115</strain>
    </source>
</reference>
<evidence type="ECO:0000256" key="1">
    <source>
        <dbReference type="ARBA" id="ARBA00004651"/>
    </source>
</evidence>
<evidence type="ECO:0000256" key="4">
    <source>
        <dbReference type="ARBA" id="ARBA00022989"/>
    </source>
</evidence>
<feature type="transmembrane region" description="Helical" evidence="7">
    <location>
        <begin position="42"/>
        <end position="64"/>
    </location>
</feature>
<evidence type="ECO:0000256" key="7">
    <source>
        <dbReference type="SAM" id="Phobius"/>
    </source>
</evidence>
<name>A0A0P0YS56_9ENTR</name>
<protein>
    <recommendedName>
        <fullName evidence="6">Putative O-antigen transporter</fullName>
    </recommendedName>
</protein>
<dbReference type="GO" id="GO:0005886">
    <property type="term" value="C:plasma membrane"/>
    <property type="evidence" value="ECO:0007669"/>
    <property type="project" value="UniProtKB-SubCell"/>
</dbReference>
<organism evidence="8">
    <name type="scientific">Klebsiella sp. 6115</name>
    <dbReference type="NCBI Taxonomy" id="1497823"/>
    <lineage>
        <taxon>Bacteria</taxon>
        <taxon>Pseudomonadati</taxon>
        <taxon>Pseudomonadota</taxon>
        <taxon>Gammaproteobacteria</taxon>
        <taxon>Enterobacterales</taxon>
        <taxon>Enterobacteriaceae</taxon>
        <taxon>Klebsiella/Raoultella group</taxon>
        <taxon>Klebsiella</taxon>
    </lineage>
</organism>
<feature type="transmembrane region" description="Helical" evidence="7">
    <location>
        <begin position="247"/>
        <end position="269"/>
    </location>
</feature>
<comment type="subcellular location">
    <subcellularLocation>
        <location evidence="1">Cell membrane</location>
        <topology evidence="1">Multi-pass membrane protein</topology>
    </subcellularLocation>
</comment>
<evidence type="ECO:0000313" key="8">
    <source>
        <dbReference type="EMBL" id="BAT23920.1"/>
    </source>
</evidence>
<dbReference type="Pfam" id="PF01943">
    <property type="entry name" value="Polysacc_synt"/>
    <property type="match status" value="1"/>
</dbReference>
<feature type="transmembrane region" description="Helical" evidence="7">
    <location>
        <begin position="167"/>
        <end position="186"/>
    </location>
</feature>
<reference evidence="8" key="2">
    <citation type="journal article" date="2015" name="Sci. Rep.">
        <title>Genetic analysis of capsular polysaccharide synthesis gene clusters in 79 capsular types of Klebsiella spp.</title>
        <authorList>
            <person name="Pan Y.J."/>
            <person name="Lin T.L."/>
            <person name="Chen C.T."/>
            <person name="Chen Y.Y."/>
            <person name="Hsieh P.F."/>
            <person name="Hsu C.R."/>
            <person name="Wu M.C."/>
            <person name="Wang J.T."/>
        </authorList>
    </citation>
    <scope>NUCLEOTIDE SEQUENCE</scope>
    <source>
        <strain evidence="8">6115</strain>
    </source>
</reference>
<feature type="transmembrane region" description="Helical" evidence="7">
    <location>
        <begin position="143"/>
        <end position="161"/>
    </location>
</feature>
<feature type="transmembrane region" description="Helical" evidence="7">
    <location>
        <begin position="401"/>
        <end position="420"/>
    </location>
</feature>
<feature type="transmembrane region" description="Helical" evidence="7">
    <location>
        <begin position="12"/>
        <end position="30"/>
    </location>
</feature>
<dbReference type="PANTHER" id="PTHR30250">
    <property type="entry name" value="PST FAMILY PREDICTED COLANIC ACID TRANSPORTER"/>
    <property type="match status" value="1"/>
</dbReference>
<sequence length="432" mass="49290">MKKYLVNSVWVLLERIIRLVVMFVFFSLISRELSVFDFGIFSLSQTVFTLLAGIVVFGFDNVLIKEFSTNSNNEKFFSTAIISRLLLSFFCVLIFCIVIFFMDYSDTNKFVFIASSLGLFFQIQTIYYSYYQATSSSFIITKTSALALIISSIIKSIFIYYKLGIVYYALSFSLDYFFSCLFIYYVSRRNNIKVLFKNFDCKILKLLFIQSFPILLSTLIVMIYTRIDQFMIASMLGVEDVAKFSVAVRISDAYMFIPMAISVSFLPMVSRDPSGQNIQKYFHLTHFFTFFSGAFVIILSPIVINYFFGVRYHDSIAVVNIIVFANIISALGAVSSNILILRGITYLRIYRAIAGLVVNIGLNFYCIPKFGILGAAYSSLLSQVIAAWISNGFSKKTVDCFYFQSKSLLTFGIPSVAYIYNELRSKRIKDGE</sequence>
<keyword evidence="4 7" id="KW-1133">Transmembrane helix</keyword>
<accession>A0A0P0YS56</accession>
<evidence type="ECO:0000256" key="3">
    <source>
        <dbReference type="ARBA" id="ARBA00022692"/>
    </source>
</evidence>
<dbReference type="EMBL" id="AB924586">
    <property type="protein sequence ID" value="BAT23920.1"/>
    <property type="molecule type" value="Genomic_DNA"/>
</dbReference>
<evidence type="ECO:0000256" key="6">
    <source>
        <dbReference type="ARBA" id="ARBA00049738"/>
    </source>
</evidence>
<feature type="transmembrane region" description="Helical" evidence="7">
    <location>
        <begin position="85"/>
        <end position="104"/>
    </location>
</feature>
<keyword evidence="5 7" id="KW-0472">Membrane</keyword>
<proteinExistence type="predicted"/>
<feature type="transmembrane region" description="Helical" evidence="7">
    <location>
        <begin position="281"/>
        <end position="304"/>
    </location>
</feature>
<evidence type="ECO:0000256" key="5">
    <source>
        <dbReference type="ARBA" id="ARBA00023136"/>
    </source>
</evidence>
<dbReference type="PANTHER" id="PTHR30250:SF11">
    <property type="entry name" value="O-ANTIGEN TRANSPORTER-RELATED"/>
    <property type="match status" value="1"/>
</dbReference>
<feature type="transmembrane region" description="Helical" evidence="7">
    <location>
        <begin position="110"/>
        <end position="131"/>
    </location>
</feature>
<feature type="transmembrane region" description="Helical" evidence="7">
    <location>
        <begin position="206"/>
        <end position="227"/>
    </location>
</feature>
<dbReference type="InterPro" id="IPR002797">
    <property type="entry name" value="Polysacc_synth"/>
</dbReference>
<keyword evidence="2" id="KW-1003">Cell membrane</keyword>
<keyword evidence="3 7" id="KW-0812">Transmembrane</keyword>
<gene>
    <name evidence="8" type="primary">wzx</name>
</gene>
<dbReference type="AlphaFoldDB" id="A0A0P0YS56"/>
<feature type="transmembrane region" description="Helical" evidence="7">
    <location>
        <begin position="316"/>
        <end position="341"/>
    </location>
</feature>
<evidence type="ECO:0000256" key="2">
    <source>
        <dbReference type="ARBA" id="ARBA00022475"/>
    </source>
</evidence>
<dbReference type="InterPro" id="IPR050833">
    <property type="entry name" value="Poly_Biosynth_Transport"/>
</dbReference>